<sequence length="245" mass="27351">MQLREPCAASTEALLRETDQRSYQAISSSPLPEIEVSPIVTPLQDRHIKKASKSWVDAFEKDPNRKQTPDVKDATQIIMFCVMVYWRRRKIALTVDAGASIIFCTAPKSPRSLFDRCADWRAAEVQAKVKTAVSRSLGNRVEKMLYIDTLATEPTSQGWGYGGALLDSVGALADVTNQAVWLQSTNERNASFYLSHGYSTIDEAVIGDDNPNWHGAPVIIKIMVREPRPQRAARTDERQGFVNLV</sequence>
<accession>A0A9P5XLI4</accession>
<protein>
    <recommendedName>
        <fullName evidence="3">N-acetyltransferase domain-containing protein</fullName>
    </recommendedName>
</protein>
<gene>
    <name evidence="1" type="ORF">P691DRAFT_782419</name>
</gene>
<dbReference type="PANTHER" id="PTHR42791:SF1">
    <property type="entry name" value="N-ACETYLTRANSFERASE DOMAIN-CONTAINING PROTEIN"/>
    <property type="match status" value="1"/>
</dbReference>
<name>A0A9P5XLI4_9AGAR</name>
<evidence type="ECO:0008006" key="3">
    <source>
        <dbReference type="Google" id="ProtNLM"/>
    </source>
</evidence>
<reference evidence="1" key="1">
    <citation type="submission" date="2020-11" db="EMBL/GenBank/DDBJ databases">
        <authorList>
            <consortium name="DOE Joint Genome Institute"/>
            <person name="Ahrendt S."/>
            <person name="Riley R."/>
            <person name="Andreopoulos W."/>
            <person name="Labutti K."/>
            <person name="Pangilinan J."/>
            <person name="Ruiz-Duenas F.J."/>
            <person name="Barrasa J.M."/>
            <person name="Sanchez-Garcia M."/>
            <person name="Camarero S."/>
            <person name="Miyauchi S."/>
            <person name="Serrano A."/>
            <person name="Linde D."/>
            <person name="Babiker R."/>
            <person name="Drula E."/>
            <person name="Ayuso-Fernandez I."/>
            <person name="Pacheco R."/>
            <person name="Padilla G."/>
            <person name="Ferreira P."/>
            <person name="Barriuso J."/>
            <person name="Kellner H."/>
            <person name="Castanera R."/>
            <person name="Alfaro M."/>
            <person name="Ramirez L."/>
            <person name="Pisabarro A.G."/>
            <person name="Kuo A."/>
            <person name="Tritt A."/>
            <person name="Lipzen A."/>
            <person name="He G."/>
            <person name="Yan M."/>
            <person name="Ng V."/>
            <person name="Cullen D."/>
            <person name="Martin F."/>
            <person name="Rosso M.-N."/>
            <person name="Henrissat B."/>
            <person name="Hibbett D."/>
            <person name="Martinez A.T."/>
            <person name="Grigoriev I.V."/>
        </authorList>
    </citation>
    <scope>NUCLEOTIDE SEQUENCE</scope>
    <source>
        <strain evidence="1">MF-IS2</strain>
    </source>
</reference>
<organism evidence="1 2">
    <name type="scientific">Macrolepiota fuliginosa MF-IS2</name>
    <dbReference type="NCBI Taxonomy" id="1400762"/>
    <lineage>
        <taxon>Eukaryota</taxon>
        <taxon>Fungi</taxon>
        <taxon>Dikarya</taxon>
        <taxon>Basidiomycota</taxon>
        <taxon>Agaricomycotina</taxon>
        <taxon>Agaricomycetes</taxon>
        <taxon>Agaricomycetidae</taxon>
        <taxon>Agaricales</taxon>
        <taxon>Agaricineae</taxon>
        <taxon>Agaricaceae</taxon>
        <taxon>Macrolepiota</taxon>
    </lineage>
</organism>
<dbReference type="SUPFAM" id="SSF55729">
    <property type="entry name" value="Acyl-CoA N-acyltransferases (Nat)"/>
    <property type="match status" value="1"/>
</dbReference>
<dbReference type="EMBL" id="MU151065">
    <property type="protein sequence ID" value="KAF9453049.1"/>
    <property type="molecule type" value="Genomic_DNA"/>
</dbReference>
<evidence type="ECO:0000313" key="1">
    <source>
        <dbReference type="EMBL" id="KAF9453049.1"/>
    </source>
</evidence>
<dbReference type="InterPro" id="IPR016181">
    <property type="entry name" value="Acyl_CoA_acyltransferase"/>
</dbReference>
<dbReference type="Proteomes" id="UP000807342">
    <property type="component" value="Unassembled WGS sequence"/>
</dbReference>
<dbReference type="PANTHER" id="PTHR42791">
    <property type="entry name" value="GNAT FAMILY ACETYLTRANSFERASE"/>
    <property type="match status" value="1"/>
</dbReference>
<dbReference type="Gene3D" id="3.40.630.30">
    <property type="match status" value="1"/>
</dbReference>
<keyword evidence="2" id="KW-1185">Reference proteome</keyword>
<dbReference type="InterPro" id="IPR052523">
    <property type="entry name" value="Trichothecene_AcTrans"/>
</dbReference>
<comment type="caution">
    <text evidence="1">The sequence shown here is derived from an EMBL/GenBank/DDBJ whole genome shotgun (WGS) entry which is preliminary data.</text>
</comment>
<proteinExistence type="predicted"/>
<dbReference type="OrthoDB" id="2744543at2759"/>
<evidence type="ECO:0000313" key="2">
    <source>
        <dbReference type="Proteomes" id="UP000807342"/>
    </source>
</evidence>
<dbReference type="AlphaFoldDB" id="A0A9P5XLI4"/>